<evidence type="ECO:0000256" key="2">
    <source>
        <dbReference type="SAM" id="MobiDB-lite"/>
    </source>
</evidence>
<evidence type="ECO:0000313" key="3">
    <source>
        <dbReference type="EMBL" id="CAI3980916.1"/>
    </source>
</evidence>
<dbReference type="AlphaFoldDB" id="A0A9P1FM37"/>
<keyword evidence="1" id="KW-0808">Transferase</keyword>
<evidence type="ECO:0000313" key="4">
    <source>
        <dbReference type="EMBL" id="CAL4768228.1"/>
    </source>
</evidence>
<dbReference type="InterPro" id="IPR029044">
    <property type="entry name" value="Nucleotide-diphossugar_trans"/>
</dbReference>
<keyword evidence="5" id="KW-1185">Reference proteome</keyword>
<sequence>MFAPLAAGGPESLAHLPTPTPAVSSGKSLEDLRLTFTPSLKAYSSTLGLGGDRSSNPLTYGYSSSDSFGYDRDYDYSYGYDGLSYDSYDTFGSYRKAEHRRRLSDGFRRNTRFHEDSGLGDWYTSSLETRLSDLDDRWSQWTAWDGWSPRSSRSRSELLRLAANRSKAFEEALSSIPSSPPFVGGSEPSQKPFRIPRILHQTWKTDQVPAKFAHHLQSWRRLHPDWHFEFWDDHSSRELMAEKYPKHLRQYDRMSGIKRADIARLVALSVYGGVYADIDVEATRSLEPLLVAAEASDAAVLLGEENFVHSVLLEHKSEPLVSNAVMIGAAGHAFWEEVLQEIFSKSWCGEDPVQCTGPRIVDQVSWEHLRRNSGCRKKGCVLRLPFDYFSPNIALWNAANMVKECRPRERPSRGSLNWLDPHLHKGSLKESRPSMVCDACRSLSRALEWPTALHSNRTYAVHHWQCSWCREDDALRKSISLAEIVSIVMNESQAEALLLAENAASKIRAYWVCLNVGQHTMTRRSKREYEMCLFETSSNVSIRSS</sequence>
<dbReference type="EMBL" id="CAMXCT020000596">
    <property type="protein sequence ID" value="CAL1134291.1"/>
    <property type="molecule type" value="Genomic_DNA"/>
</dbReference>
<proteinExistence type="predicted"/>
<dbReference type="SUPFAM" id="SSF53448">
    <property type="entry name" value="Nucleotide-diphospho-sugar transferases"/>
    <property type="match status" value="1"/>
</dbReference>
<accession>A0A9P1FM37</accession>
<dbReference type="InterPro" id="IPR051706">
    <property type="entry name" value="Glycosyltransferase_domain"/>
</dbReference>
<dbReference type="EMBL" id="CAMXCT010000596">
    <property type="protein sequence ID" value="CAI3980916.1"/>
    <property type="molecule type" value="Genomic_DNA"/>
</dbReference>
<reference evidence="3" key="1">
    <citation type="submission" date="2022-10" db="EMBL/GenBank/DDBJ databases">
        <authorList>
            <person name="Chen Y."/>
            <person name="Dougan E. K."/>
            <person name="Chan C."/>
            <person name="Rhodes N."/>
            <person name="Thang M."/>
        </authorList>
    </citation>
    <scope>NUCLEOTIDE SEQUENCE</scope>
</reference>
<dbReference type="GO" id="GO:0000030">
    <property type="term" value="F:mannosyltransferase activity"/>
    <property type="evidence" value="ECO:0007669"/>
    <property type="project" value="TreeGrafter"/>
</dbReference>
<gene>
    <name evidence="3" type="ORF">C1SCF055_LOCUS8761</name>
</gene>
<dbReference type="Pfam" id="PF04488">
    <property type="entry name" value="Gly_transf_sug"/>
    <property type="match status" value="1"/>
</dbReference>
<evidence type="ECO:0000313" key="5">
    <source>
        <dbReference type="Proteomes" id="UP001152797"/>
    </source>
</evidence>
<dbReference type="PANTHER" id="PTHR32385:SF23">
    <property type="entry name" value="NUCLEOTIDE-DIPHOSPHO-SUGAR TRANSFERASE"/>
    <property type="match status" value="1"/>
</dbReference>
<reference evidence="4 5" key="2">
    <citation type="submission" date="2024-05" db="EMBL/GenBank/DDBJ databases">
        <authorList>
            <person name="Chen Y."/>
            <person name="Shah S."/>
            <person name="Dougan E. K."/>
            <person name="Thang M."/>
            <person name="Chan C."/>
        </authorList>
    </citation>
    <scope>NUCLEOTIDE SEQUENCE [LARGE SCALE GENOMIC DNA]</scope>
</reference>
<dbReference type="OrthoDB" id="418925at2759"/>
<dbReference type="EMBL" id="CAMXCT030000596">
    <property type="protein sequence ID" value="CAL4768228.1"/>
    <property type="molecule type" value="Genomic_DNA"/>
</dbReference>
<dbReference type="GO" id="GO:0051999">
    <property type="term" value="P:mannosyl-inositol phosphorylceramide biosynthetic process"/>
    <property type="evidence" value="ECO:0007669"/>
    <property type="project" value="TreeGrafter"/>
</dbReference>
<feature type="region of interest" description="Disordered" evidence="2">
    <location>
        <begin position="1"/>
        <end position="25"/>
    </location>
</feature>
<dbReference type="PANTHER" id="PTHR32385">
    <property type="entry name" value="MANNOSYL PHOSPHORYLINOSITOL CERAMIDE SYNTHASE"/>
    <property type="match status" value="1"/>
</dbReference>
<organism evidence="3">
    <name type="scientific">Cladocopium goreaui</name>
    <dbReference type="NCBI Taxonomy" id="2562237"/>
    <lineage>
        <taxon>Eukaryota</taxon>
        <taxon>Sar</taxon>
        <taxon>Alveolata</taxon>
        <taxon>Dinophyceae</taxon>
        <taxon>Suessiales</taxon>
        <taxon>Symbiodiniaceae</taxon>
        <taxon>Cladocopium</taxon>
    </lineage>
</organism>
<comment type="caution">
    <text evidence="3">The sequence shown here is derived from an EMBL/GenBank/DDBJ whole genome shotgun (WGS) entry which is preliminary data.</text>
</comment>
<protein>
    <submittedName>
        <fullName evidence="3">Uncharacterized protein</fullName>
    </submittedName>
</protein>
<dbReference type="InterPro" id="IPR007577">
    <property type="entry name" value="GlycoTrfase_DXD_sugar-bd_CS"/>
</dbReference>
<name>A0A9P1FM37_9DINO</name>
<dbReference type="GO" id="GO:0016020">
    <property type="term" value="C:membrane"/>
    <property type="evidence" value="ECO:0007669"/>
    <property type="project" value="GOC"/>
</dbReference>
<dbReference type="Gene3D" id="3.90.550.20">
    <property type="match status" value="1"/>
</dbReference>
<evidence type="ECO:0000256" key="1">
    <source>
        <dbReference type="ARBA" id="ARBA00022679"/>
    </source>
</evidence>
<dbReference type="Proteomes" id="UP001152797">
    <property type="component" value="Unassembled WGS sequence"/>
</dbReference>